<accession>K1QMZ7</accession>
<proteinExistence type="predicted"/>
<gene>
    <name evidence="1" type="ORF">CGI_10016093</name>
</gene>
<name>K1QMZ7_MAGGI</name>
<reference evidence="1" key="1">
    <citation type="journal article" date="2012" name="Nature">
        <title>The oyster genome reveals stress adaptation and complexity of shell formation.</title>
        <authorList>
            <person name="Zhang G."/>
            <person name="Fang X."/>
            <person name="Guo X."/>
            <person name="Li L."/>
            <person name="Luo R."/>
            <person name="Xu F."/>
            <person name="Yang P."/>
            <person name="Zhang L."/>
            <person name="Wang X."/>
            <person name="Qi H."/>
            <person name="Xiong Z."/>
            <person name="Que H."/>
            <person name="Xie Y."/>
            <person name="Holland P.W."/>
            <person name="Paps J."/>
            <person name="Zhu Y."/>
            <person name="Wu F."/>
            <person name="Chen Y."/>
            <person name="Wang J."/>
            <person name="Peng C."/>
            <person name="Meng J."/>
            <person name="Yang L."/>
            <person name="Liu J."/>
            <person name="Wen B."/>
            <person name="Zhang N."/>
            <person name="Huang Z."/>
            <person name="Zhu Q."/>
            <person name="Feng Y."/>
            <person name="Mount A."/>
            <person name="Hedgecock D."/>
            <person name="Xu Z."/>
            <person name="Liu Y."/>
            <person name="Domazet-Loso T."/>
            <person name="Du Y."/>
            <person name="Sun X."/>
            <person name="Zhang S."/>
            <person name="Liu B."/>
            <person name="Cheng P."/>
            <person name="Jiang X."/>
            <person name="Li J."/>
            <person name="Fan D."/>
            <person name="Wang W."/>
            <person name="Fu W."/>
            <person name="Wang T."/>
            <person name="Wang B."/>
            <person name="Zhang J."/>
            <person name="Peng Z."/>
            <person name="Li Y."/>
            <person name="Li N."/>
            <person name="Wang J."/>
            <person name="Chen M."/>
            <person name="He Y."/>
            <person name="Tan F."/>
            <person name="Song X."/>
            <person name="Zheng Q."/>
            <person name="Huang R."/>
            <person name="Yang H."/>
            <person name="Du X."/>
            <person name="Chen L."/>
            <person name="Yang M."/>
            <person name="Gaffney P.M."/>
            <person name="Wang S."/>
            <person name="Luo L."/>
            <person name="She Z."/>
            <person name="Ming Y."/>
            <person name="Huang W."/>
            <person name="Zhang S."/>
            <person name="Huang B."/>
            <person name="Zhang Y."/>
            <person name="Qu T."/>
            <person name="Ni P."/>
            <person name="Miao G."/>
            <person name="Wang J."/>
            <person name="Wang Q."/>
            <person name="Steinberg C.E."/>
            <person name="Wang H."/>
            <person name="Li N."/>
            <person name="Qian L."/>
            <person name="Zhang G."/>
            <person name="Li Y."/>
            <person name="Yang H."/>
            <person name="Liu X."/>
            <person name="Wang J."/>
            <person name="Yin Y."/>
            <person name="Wang J."/>
        </authorList>
    </citation>
    <scope>NUCLEOTIDE SEQUENCE [LARGE SCALE GENOMIC DNA]</scope>
    <source>
        <strain evidence="1">05x7-T-G4-1.051#20</strain>
    </source>
</reference>
<dbReference type="EMBL" id="JH817068">
    <property type="protein sequence ID" value="EKC35263.1"/>
    <property type="molecule type" value="Genomic_DNA"/>
</dbReference>
<organism evidence="1">
    <name type="scientific">Magallana gigas</name>
    <name type="common">Pacific oyster</name>
    <name type="synonym">Crassostrea gigas</name>
    <dbReference type="NCBI Taxonomy" id="29159"/>
    <lineage>
        <taxon>Eukaryota</taxon>
        <taxon>Metazoa</taxon>
        <taxon>Spiralia</taxon>
        <taxon>Lophotrochozoa</taxon>
        <taxon>Mollusca</taxon>
        <taxon>Bivalvia</taxon>
        <taxon>Autobranchia</taxon>
        <taxon>Pteriomorphia</taxon>
        <taxon>Ostreida</taxon>
        <taxon>Ostreoidea</taxon>
        <taxon>Ostreidae</taxon>
        <taxon>Magallana</taxon>
    </lineage>
</organism>
<evidence type="ECO:0000313" key="1">
    <source>
        <dbReference type="EMBL" id="EKC35263.1"/>
    </source>
</evidence>
<sequence length="101" mass="10733">MVLAGFIVPVISAEGDVIALAIAFAIALVAIVLPIEEAGIIESCIAMVGSDAIIEPPIETSPECSKIARSEESAHWVRGKSGLTNRFHHRGTEYFVRTGKS</sequence>
<protein>
    <submittedName>
        <fullName evidence="1">Uncharacterized protein</fullName>
    </submittedName>
</protein>
<dbReference type="HOGENOM" id="CLU_2294361_0_0_1"/>
<dbReference type="InParanoid" id="K1QMZ7"/>
<dbReference type="AlphaFoldDB" id="K1QMZ7"/>